<feature type="transmembrane region" description="Helical" evidence="7">
    <location>
        <begin position="222"/>
        <end position="246"/>
    </location>
</feature>
<dbReference type="SUPFAM" id="SSF81324">
    <property type="entry name" value="Voltage-gated potassium channels"/>
    <property type="match status" value="1"/>
</dbReference>
<reference evidence="9" key="2">
    <citation type="submission" date="2025-09" db="UniProtKB">
        <authorList>
            <consortium name="Ensembl"/>
        </authorList>
    </citation>
    <scope>IDENTIFICATION</scope>
</reference>
<keyword evidence="4 7" id="KW-1133">Transmembrane helix</keyword>
<dbReference type="PROSITE" id="PS50042">
    <property type="entry name" value="CNMP_BINDING_3"/>
    <property type="match status" value="1"/>
</dbReference>
<dbReference type="GeneTree" id="ENSGT00940000165921"/>
<keyword evidence="2" id="KW-0813">Transport</keyword>
<dbReference type="InterPro" id="IPR018490">
    <property type="entry name" value="cNMP-bd_dom_sf"/>
</dbReference>
<evidence type="ECO:0000256" key="3">
    <source>
        <dbReference type="ARBA" id="ARBA00022692"/>
    </source>
</evidence>
<comment type="subcellular location">
    <subcellularLocation>
        <location evidence="1">Membrane</location>
        <topology evidence="1">Multi-pass membrane protein</topology>
    </subcellularLocation>
</comment>
<name>A0A3Q4GXJ4_NEOBR</name>
<dbReference type="FunFam" id="1.10.1200.260:FF:000001">
    <property type="entry name" value="Potassium voltage-gated channel subfamily H member 7"/>
    <property type="match status" value="1"/>
</dbReference>
<keyword evidence="6 7" id="KW-0472">Membrane</keyword>
<keyword evidence="3 7" id="KW-0812">Transmembrane</keyword>
<dbReference type="GO" id="GO:0060307">
    <property type="term" value="P:regulation of ventricular cardiac muscle cell membrane repolarization"/>
    <property type="evidence" value="ECO:0007669"/>
    <property type="project" value="TreeGrafter"/>
</dbReference>
<protein>
    <submittedName>
        <fullName evidence="9">Potassium voltage-gated channel subfamily H member 7-like</fullName>
    </submittedName>
</protein>
<dbReference type="AlphaFoldDB" id="A0A3Q4GXJ4"/>
<accession>A0A3Q4GXJ4</accession>
<keyword evidence="5" id="KW-0406">Ion transport</keyword>
<dbReference type="CDD" id="cd00038">
    <property type="entry name" value="CAP_ED"/>
    <property type="match status" value="1"/>
</dbReference>
<dbReference type="InterPro" id="IPR050818">
    <property type="entry name" value="KCNH_animal-type"/>
</dbReference>
<dbReference type="SUPFAM" id="SSF51206">
    <property type="entry name" value="cAMP-binding domain-like"/>
    <property type="match status" value="1"/>
</dbReference>
<evidence type="ECO:0000259" key="8">
    <source>
        <dbReference type="PROSITE" id="PS50042"/>
    </source>
</evidence>
<dbReference type="GO" id="GO:0005886">
    <property type="term" value="C:plasma membrane"/>
    <property type="evidence" value="ECO:0007669"/>
    <property type="project" value="TreeGrafter"/>
</dbReference>
<evidence type="ECO:0000256" key="7">
    <source>
        <dbReference type="SAM" id="Phobius"/>
    </source>
</evidence>
<proteinExistence type="predicted"/>
<feature type="domain" description="Cyclic nucleotide-binding" evidence="8">
    <location>
        <begin position="325"/>
        <end position="398"/>
    </location>
</feature>
<dbReference type="Gene3D" id="1.10.287.70">
    <property type="match status" value="1"/>
</dbReference>
<evidence type="ECO:0000256" key="4">
    <source>
        <dbReference type="ARBA" id="ARBA00022989"/>
    </source>
</evidence>
<dbReference type="PANTHER" id="PTHR10217">
    <property type="entry name" value="VOLTAGE AND LIGAND GATED POTASSIUM CHANNEL"/>
    <property type="match status" value="1"/>
</dbReference>
<dbReference type="GO" id="GO:0005242">
    <property type="term" value="F:inward rectifier potassium channel activity"/>
    <property type="evidence" value="ECO:0007669"/>
    <property type="project" value="TreeGrafter"/>
</dbReference>
<sequence length="566" mass="63373">LEWSSAAPSRWGSVLSLESDVLPEYKLQVPETTCWIVLHYSPFKAFWDWIILLLVLYTAVITPYSAAFLLDEHGDLRQRSCGFTCNPLNVADLMVDICLNFKSCSLLSFKTRLLRLVRVARKLDRYSEYGAAVLFLLMCTFVLIAHWLACIWYAIGFVERPYTETGWLDNLAEQLGKAYNETDSSSGPSVKDKYVTALYFTLSSLTSVGFGNVSPNTNSEKIFSICVMVIGSLMYASIFGNVSAIIQRLYTGTTRYHTQMLRVKEFIRFHQIPGSLRQRLEEYFQHAWTYTNGIDMIAVLKGFPESLQADICLHLHRSLLQNCKAFRGGSQACLRVLSVRFKTVHAPPGDTLIHYGDILDSLFFISHGSIQVTRDDVVVAILGKAITVSSSALHADSPGLYGAGTPVLHNMYPISSIQMDSLAQTQVWYQTKKNMTIHQLGQISEKHCYISETHFIFFHLNILCLFTKTSAEADLKQTSKSQDSLSSGIHVTAASDDTMFMAITPETDTHTGLTPQLPQPSVKSSLLDSSRLCGNLRYPSLPESLEIQSRLAEIQKHLSDPVLPIV</sequence>
<evidence type="ECO:0000256" key="5">
    <source>
        <dbReference type="ARBA" id="ARBA00023065"/>
    </source>
</evidence>
<dbReference type="Gene3D" id="2.60.120.10">
    <property type="entry name" value="Jelly Rolls"/>
    <property type="match status" value="1"/>
</dbReference>
<evidence type="ECO:0000313" key="10">
    <source>
        <dbReference type="Proteomes" id="UP000261580"/>
    </source>
</evidence>
<evidence type="ECO:0000256" key="6">
    <source>
        <dbReference type="ARBA" id="ARBA00023136"/>
    </source>
</evidence>
<dbReference type="GO" id="GO:0086013">
    <property type="term" value="P:membrane repolarization during cardiac muscle cell action potential"/>
    <property type="evidence" value="ECO:0007669"/>
    <property type="project" value="TreeGrafter"/>
</dbReference>
<dbReference type="FunFam" id="1.10.287.70:FF:000554">
    <property type="entry name" value="Uncharacterized protein"/>
    <property type="match status" value="1"/>
</dbReference>
<dbReference type="Proteomes" id="UP000261580">
    <property type="component" value="Unassembled WGS sequence"/>
</dbReference>
<organism evidence="9 10">
    <name type="scientific">Neolamprologus brichardi</name>
    <name type="common">Fairy cichlid</name>
    <name type="synonym">Lamprologus brichardi</name>
    <dbReference type="NCBI Taxonomy" id="32507"/>
    <lineage>
        <taxon>Eukaryota</taxon>
        <taxon>Metazoa</taxon>
        <taxon>Chordata</taxon>
        <taxon>Craniata</taxon>
        <taxon>Vertebrata</taxon>
        <taxon>Euteleostomi</taxon>
        <taxon>Actinopterygii</taxon>
        <taxon>Neopterygii</taxon>
        <taxon>Teleostei</taxon>
        <taxon>Neoteleostei</taxon>
        <taxon>Acanthomorphata</taxon>
        <taxon>Ovalentaria</taxon>
        <taxon>Cichlomorphae</taxon>
        <taxon>Cichliformes</taxon>
        <taxon>Cichlidae</taxon>
        <taxon>African cichlids</taxon>
        <taxon>Pseudocrenilabrinae</taxon>
        <taxon>Lamprologini</taxon>
        <taxon>Neolamprologus</taxon>
    </lineage>
</organism>
<dbReference type="InterPro" id="IPR005821">
    <property type="entry name" value="Ion_trans_dom"/>
</dbReference>
<dbReference type="Pfam" id="PF00520">
    <property type="entry name" value="Ion_trans"/>
    <property type="match status" value="1"/>
</dbReference>
<keyword evidence="10" id="KW-1185">Reference proteome</keyword>
<dbReference type="GO" id="GO:0086091">
    <property type="term" value="P:regulation of heart rate by cardiac conduction"/>
    <property type="evidence" value="ECO:0007669"/>
    <property type="project" value="TreeGrafter"/>
</dbReference>
<evidence type="ECO:0000256" key="1">
    <source>
        <dbReference type="ARBA" id="ARBA00004141"/>
    </source>
</evidence>
<dbReference type="PRINTS" id="PR01333">
    <property type="entry name" value="2POREKCHANEL"/>
</dbReference>
<dbReference type="InterPro" id="IPR000595">
    <property type="entry name" value="cNMP-bd_dom"/>
</dbReference>
<reference evidence="9" key="1">
    <citation type="submission" date="2025-08" db="UniProtKB">
        <authorList>
            <consortium name="Ensembl"/>
        </authorList>
    </citation>
    <scope>IDENTIFICATION</scope>
</reference>
<dbReference type="Ensembl" id="ENSNBRT00000015165.1">
    <property type="protein sequence ID" value="ENSNBRP00000014760.1"/>
    <property type="gene ID" value="ENSNBRG00000011139.1"/>
</dbReference>
<dbReference type="InterPro" id="IPR014710">
    <property type="entry name" value="RmlC-like_jellyroll"/>
</dbReference>
<feature type="transmembrane region" description="Helical" evidence="7">
    <location>
        <begin position="49"/>
        <end position="70"/>
    </location>
</feature>
<feature type="transmembrane region" description="Helical" evidence="7">
    <location>
        <begin position="131"/>
        <end position="155"/>
    </location>
</feature>
<dbReference type="PANTHER" id="PTHR10217:SF506">
    <property type="entry name" value="POTASSIUM VOLTAGE-GATED CHANNEL SUBFAMILY H MEMBER 2"/>
    <property type="match status" value="1"/>
</dbReference>
<dbReference type="InterPro" id="IPR003280">
    <property type="entry name" value="2pore_dom_K_chnl"/>
</dbReference>
<dbReference type="Gene3D" id="1.10.1200.260">
    <property type="match status" value="1"/>
</dbReference>
<evidence type="ECO:0000256" key="2">
    <source>
        <dbReference type="ARBA" id="ARBA00022448"/>
    </source>
</evidence>
<evidence type="ECO:0000313" key="9">
    <source>
        <dbReference type="Ensembl" id="ENSNBRP00000014760.1"/>
    </source>
</evidence>